<dbReference type="InterPro" id="IPR011663">
    <property type="entry name" value="UTRA"/>
</dbReference>
<evidence type="ECO:0000256" key="3">
    <source>
        <dbReference type="ARBA" id="ARBA00023163"/>
    </source>
</evidence>
<keyword evidence="6" id="KW-1185">Reference proteome</keyword>
<dbReference type="InterPro" id="IPR000524">
    <property type="entry name" value="Tscrpt_reg_HTH_GntR"/>
</dbReference>
<evidence type="ECO:0000313" key="6">
    <source>
        <dbReference type="Proteomes" id="UP001139447"/>
    </source>
</evidence>
<dbReference type="PROSITE" id="PS50949">
    <property type="entry name" value="HTH_GNTR"/>
    <property type="match status" value="1"/>
</dbReference>
<feature type="domain" description="HTH gntR-type" evidence="4">
    <location>
        <begin position="22"/>
        <end position="90"/>
    </location>
</feature>
<dbReference type="InterPro" id="IPR036390">
    <property type="entry name" value="WH_DNA-bd_sf"/>
</dbReference>
<dbReference type="SMART" id="SM00345">
    <property type="entry name" value="HTH_GNTR"/>
    <property type="match status" value="1"/>
</dbReference>
<dbReference type="PANTHER" id="PTHR44846">
    <property type="entry name" value="MANNOSYL-D-GLYCERATE TRANSPORT/METABOLISM SYSTEM REPRESSOR MNGR-RELATED"/>
    <property type="match status" value="1"/>
</dbReference>
<sequence length="265" mass="28983">MTKPITSRSQAMDKPLDASSADPLYVQLANRLADAISSGTYGPGQQLPPEARLMSDFGISRVTVRQAIQLLTRNGQVVSRRGKGTFVSRASFQQDLSSLQGFQEALRLQGIEPETELLEFSASAGRIDGQLPTGLNLPVRLRRRYCVDGEAFAVVEAYLPAEAEAVGPVRAERLSVYDILQQFLGLRIGRADIAIQCAKPKNRISAELGLPPRSHVLLMQRTSFAVSGAPCEHMRIYIVPERYTFRMSVPGPMQLASAIQPAMVS</sequence>
<dbReference type="RefSeq" id="WP_243307588.1">
    <property type="nucleotide sequence ID" value="NZ_JALGBI010000002.1"/>
</dbReference>
<reference evidence="5" key="1">
    <citation type="submission" date="2022-03" db="EMBL/GenBank/DDBJ databases">
        <authorList>
            <person name="Woo C.Y."/>
        </authorList>
    </citation>
    <scope>NUCLEOTIDE SEQUENCE</scope>
    <source>
        <strain evidence="5">CYS-02</strain>
    </source>
</reference>
<protein>
    <submittedName>
        <fullName evidence="5">GntR family transcriptional regulator</fullName>
    </submittedName>
</protein>
<dbReference type="EMBL" id="JALGBI010000002">
    <property type="protein sequence ID" value="MCJ0764680.1"/>
    <property type="molecule type" value="Genomic_DNA"/>
</dbReference>
<keyword evidence="1" id="KW-0805">Transcription regulation</keyword>
<dbReference type="CDD" id="cd07377">
    <property type="entry name" value="WHTH_GntR"/>
    <property type="match status" value="1"/>
</dbReference>
<evidence type="ECO:0000256" key="2">
    <source>
        <dbReference type="ARBA" id="ARBA00023125"/>
    </source>
</evidence>
<evidence type="ECO:0000313" key="5">
    <source>
        <dbReference type="EMBL" id="MCJ0764680.1"/>
    </source>
</evidence>
<evidence type="ECO:0000256" key="1">
    <source>
        <dbReference type="ARBA" id="ARBA00023015"/>
    </source>
</evidence>
<name>A0A9X1VWS3_9BURK</name>
<keyword evidence="3" id="KW-0804">Transcription</keyword>
<organism evidence="5 6">
    <name type="scientific">Variovorax terrae</name>
    <dbReference type="NCBI Taxonomy" id="2923278"/>
    <lineage>
        <taxon>Bacteria</taxon>
        <taxon>Pseudomonadati</taxon>
        <taxon>Pseudomonadota</taxon>
        <taxon>Betaproteobacteria</taxon>
        <taxon>Burkholderiales</taxon>
        <taxon>Comamonadaceae</taxon>
        <taxon>Variovorax</taxon>
    </lineage>
</organism>
<dbReference type="Gene3D" id="3.40.1410.10">
    <property type="entry name" value="Chorismate lyase-like"/>
    <property type="match status" value="1"/>
</dbReference>
<accession>A0A9X1VWS3</accession>
<gene>
    <name evidence="5" type="ORF">MMF98_15790</name>
</gene>
<dbReference type="Proteomes" id="UP001139447">
    <property type="component" value="Unassembled WGS sequence"/>
</dbReference>
<dbReference type="AlphaFoldDB" id="A0A9X1VWS3"/>
<keyword evidence="2" id="KW-0238">DNA-binding</keyword>
<dbReference type="SUPFAM" id="SSF46785">
    <property type="entry name" value="Winged helix' DNA-binding domain"/>
    <property type="match status" value="1"/>
</dbReference>
<evidence type="ECO:0000259" key="4">
    <source>
        <dbReference type="PROSITE" id="PS50949"/>
    </source>
</evidence>
<dbReference type="Pfam" id="PF07702">
    <property type="entry name" value="UTRA"/>
    <property type="match status" value="1"/>
</dbReference>
<dbReference type="SUPFAM" id="SSF64288">
    <property type="entry name" value="Chorismate lyase-like"/>
    <property type="match status" value="1"/>
</dbReference>
<dbReference type="Gene3D" id="1.10.10.10">
    <property type="entry name" value="Winged helix-like DNA-binding domain superfamily/Winged helix DNA-binding domain"/>
    <property type="match status" value="1"/>
</dbReference>
<dbReference type="SMART" id="SM00866">
    <property type="entry name" value="UTRA"/>
    <property type="match status" value="1"/>
</dbReference>
<dbReference type="InterPro" id="IPR036388">
    <property type="entry name" value="WH-like_DNA-bd_sf"/>
</dbReference>
<dbReference type="Pfam" id="PF00392">
    <property type="entry name" value="GntR"/>
    <property type="match status" value="1"/>
</dbReference>
<proteinExistence type="predicted"/>
<dbReference type="PANTHER" id="PTHR44846:SF1">
    <property type="entry name" value="MANNOSYL-D-GLYCERATE TRANSPORT_METABOLISM SYSTEM REPRESSOR MNGR-RELATED"/>
    <property type="match status" value="1"/>
</dbReference>
<dbReference type="InterPro" id="IPR028978">
    <property type="entry name" value="Chorismate_lyase_/UTRA_dom_sf"/>
</dbReference>
<dbReference type="PRINTS" id="PR00035">
    <property type="entry name" value="HTHGNTR"/>
</dbReference>
<dbReference type="InterPro" id="IPR050679">
    <property type="entry name" value="Bact_HTH_transcr_reg"/>
</dbReference>
<dbReference type="GO" id="GO:0003700">
    <property type="term" value="F:DNA-binding transcription factor activity"/>
    <property type="evidence" value="ECO:0007669"/>
    <property type="project" value="InterPro"/>
</dbReference>
<dbReference type="GO" id="GO:0045892">
    <property type="term" value="P:negative regulation of DNA-templated transcription"/>
    <property type="evidence" value="ECO:0007669"/>
    <property type="project" value="TreeGrafter"/>
</dbReference>
<comment type="caution">
    <text evidence="5">The sequence shown here is derived from an EMBL/GenBank/DDBJ whole genome shotgun (WGS) entry which is preliminary data.</text>
</comment>
<dbReference type="GO" id="GO:0003677">
    <property type="term" value="F:DNA binding"/>
    <property type="evidence" value="ECO:0007669"/>
    <property type="project" value="UniProtKB-KW"/>
</dbReference>